<evidence type="ECO:0000313" key="1">
    <source>
        <dbReference type="EMBL" id="KAH6941609.1"/>
    </source>
</evidence>
<dbReference type="EMBL" id="CM023491">
    <property type="protein sequence ID" value="KAH6941609.1"/>
    <property type="molecule type" value="Genomic_DNA"/>
</dbReference>
<comment type="caution">
    <text evidence="1">The sequence shown here is derived from an EMBL/GenBank/DDBJ whole genome shotgun (WGS) entry which is preliminary data.</text>
</comment>
<proteinExistence type="predicted"/>
<keyword evidence="2" id="KW-1185">Reference proteome</keyword>
<gene>
    <name evidence="1" type="ORF">HPB50_020973</name>
</gene>
<reference evidence="1" key="1">
    <citation type="submission" date="2020-05" db="EMBL/GenBank/DDBJ databases">
        <title>Large-scale comparative analyses of tick genomes elucidate their genetic diversity and vector capacities.</title>
        <authorList>
            <person name="Jia N."/>
            <person name="Wang J."/>
            <person name="Shi W."/>
            <person name="Du L."/>
            <person name="Sun Y."/>
            <person name="Zhan W."/>
            <person name="Jiang J."/>
            <person name="Wang Q."/>
            <person name="Zhang B."/>
            <person name="Ji P."/>
            <person name="Sakyi L.B."/>
            <person name="Cui X."/>
            <person name="Yuan T."/>
            <person name="Jiang B."/>
            <person name="Yang W."/>
            <person name="Lam T.T.-Y."/>
            <person name="Chang Q."/>
            <person name="Ding S."/>
            <person name="Wang X."/>
            <person name="Zhu J."/>
            <person name="Ruan X."/>
            <person name="Zhao L."/>
            <person name="Wei J."/>
            <person name="Que T."/>
            <person name="Du C."/>
            <person name="Cheng J."/>
            <person name="Dai P."/>
            <person name="Han X."/>
            <person name="Huang E."/>
            <person name="Gao Y."/>
            <person name="Liu J."/>
            <person name="Shao H."/>
            <person name="Ye R."/>
            <person name="Li L."/>
            <person name="Wei W."/>
            <person name="Wang X."/>
            <person name="Wang C."/>
            <person name="Yang T."/>
            <person name="Huo Q."/>
            <person name="Li W."/>
            <person name="Guo W."/>
            <person name="Chen H."/>
            <person name="Zhou L."/>
            <person name="Ni X."/>
            <person name="Tian J."/>
            <person name="Zhou Y."/>
            <person name="Sheng Y."/>
            <person name="Liu T."/>
            <person name="Pan Y."/>
            <person name="Xia L."/>
            <person name="Li J."/>
            <person name="Zhao F."/>
            <person name="Cao W."/>
        </authorList>
    </citation>
    <scope>NUCLEOTIDE SEQUENCE</scope>
    <source>
        <strain evidence="1">Hyas-2018</strain>
    </source>
</reference>
<accession>A0ACB7T627</accession>
<name>A0ACB7T627_HYAAI</name>
<organism evidence="1 2">
    <name type="scientific">Hyalomma asiaticum</name>
    <name type="common">Tick</name>
    <dbReference type="NCBI Taxonomy" id="266040"/>
    <lineage>
        <taxon>Eukaryota</taxon>
        <taxon>Metazoa</taxon>
        <taxon>Ecdysozoa</taxon>
        <taxon>Arthropoda</taxon>
        <taxon>Chelicerata</taxon>
        <taxon>Arachnida</taxon>
        <taxon>Acari</taxon>
        <taxon>Parasitiformes</taxon>
        <taxon>Ixodida</taxon>
        <taxon>Ixodoidea</taxon>
        <taxon>Ixodidae</taxon>
        <taxon>Hyalomminae</taxon>
        <taxon>Hyalomma</taxon>
    </lineage>
</organism>
<dbReference type="Proteomes" id="UP000821845">
    <property type="component" value="Chromosome 11"/>
</dbReference>
<protein>
    <submittedName>
        <fullName evidence="1">Uncharacterized protein</fullName>
    </submittedName>
</protein>
<evidence type="ECO:0000313" key="2">
    <source>
        <dbReference type="Proteomes" id="UP000821845"/>
    </source>
</evidence>
<sequence length="1296" mass="142367">MDRRRWHHLAGSIRLLLLFLVYVFPGAQASLCKSVFSPISGDMPKDFSLKVGDPLVLNCTLETPEFRISGKRYSVNGSHLEIKFNDTKVPNELLTVGDMWVALRKDRSEYSDTGNYNCNIRVPSDKVFHVCATQVTIGEPPLPVENFHCISYYYKNLTCYWETPPNSVKTDYRLGEMFAIIGTHRGFYRQCPLMAYSANGSSCSWTVASSPPLRKETTLFRLVMNATNALGVRNFTYTIEHINIVKISEPAEFKCSAVSKRSITLTWNASIEQKENPKLLVIYQIHYQSQYESVWKTVEVFNKTSHMIQDLNPYTLYTFRLRGRASKAVQDYFWTDDVVLSQLTLKDVPEAPPRISRSGFKVQNYQNRRTIMLNFEALPEEKWGGATLQYLITCCEESAPEDSCENKTVEMPTATFDGLFRNMRYNFQLWSLNEVGLSRVHSSLQVDKYDELLNAPQDIEVIAHGSGSYVVSWREPTTRVPILTSSTSTSTEEEKATNVEPLGPVSYTVFWCPRMLPRSYSCNESLEWRKTELNTSSIVLNLDAGNVYQFAVAAQTVDKASEMHWTTCVIPVSKELEKITQVTLEKNGAHSLLMRWQLECSTLKSYVNGYQIEACEVLPRYQKMALHDAAGCLYSKYDSKTCKVYNITDRDDEEKVLEGLANNAVYRAVIRASSNGKLTEDSPAQCAKTETKETNVALAVGCAVGVTVGMSLFVFGIYIFVRWVKRKVDVIKEIKIQLPDGLDSSEANQMHSYKNSKNGSAGKTSESNRSPHIAYGRMGCFSAADNAGPKKRHDSGRSQGSSSSTEELLYKKTRRADTFGRNPSGDSSGGSTNGQDSVVSASTARTGATSSCDSGAESDPAAPPSPDCLLLAGNHTPLARCRPNLPKLDEDRVRESQDSGLDTEVTPPIVNPSSDSSQPSYSKLATPDVQAPLLQSQALATSEPSLFEGSENIPEPVEPLPPYSKFGLARSSEDLSTAPYTMCRPSPATRRQDGPPALPYSQLALRQQPGMNGIPGHMFPSTDVTVGLALEQPRLLPNFKSTPLPVFPKPQPSAYVTVGQAMKTQTPSAEPQSGQGYSKFSIQPPNPLTRPDKPAYVPLQVVVGVHQAAVPATTVHAEEPSPRDDRFHDMDSSSDDVAIVGDDNSNNASLEDFSFSSASGPGADELAEAHQSPQSSSRQTPVCVTATVAPVTKPPSLDLESEPQIAPNGYTRLPCTSPSETRGVTPYVTHVAAFDWGRSAPRDGEMGTDSSALPPPTSAPYVVLPSSADAVNPRTSTVSFVPGVKPESTSQVDCSV</sequence>